<evidence type="ECO:0000256" key="1">
    <source>
        <dbReference type="ARBA" id="ARBA00004479"/>
    </source>
</evidence>
<evidence type="ECO:0000256" key="7">
    <source>
        <dbReference type="SAM" id="Phobius"/>
    </source>
</evidence>
<name>A0ABP0FHD2_CLALP</name>
<feature type="chain" id="PRO_5046216390" description="Ig-like domain-containing protein" evidence="8">
    <location>
        <begin position="21"/>
        <end position="665"/>
    </location>
</feature>
<comment type="caution">
    <text evidence="10">The sequence shown here is derived from an EMBL/GenBank/DDBJ whole genome shotgun (WGS) entry which is preliminary data.</text>
</comment>
<evidence type="ECO:0000313" key="10">
    <source>
        <dbReference type="EMBL" id="CAK8677493.1"/>
    </source>
</evidence>
<feature type="compositionally biased region" description="Basic and acidic residues" evidence="6">
    <location>
        <begin position="542"/>
        <end position="552"/>
    </location>
</feature>
<feature type="compositionally biased region" description="Polar residues" evidence="6">
    <location>
        <begin position="566"/>
        <end position="579"/>
    </location>
</feature>
<proteinExistence type="predicted"/>
<evidence type="ECO:0000259" key="9">
    <source>
        <dbReference type="PROSITE" id="PS50835"/>
    </source>
</evidence>
<protein>
    <recommendedName>
        <fullName evidence="9">Ig-like domain-containing protein</fullName>
    </recommendedName>
</protein>
<evidence type="ECO:0000313" key="11">
    <source>
        <dbReference type="Proteomes" id="UP001642483"/>
    </source>
</evidence>
<evidence type="ECO:0000256" key="5">
    <source>
        <dbReference type="ARBA" id="ARBA00023319"/>
    </source>
</evidence>
<dbReference type="PANTHER" id="PTHR11640:SF31">
    <property type="entry name" value="IRREGULAR CHIASM C-ROUGHEST PROTEIN-RELATED"/>
    <property type="match status" value="1"/>
</dbReference>
<feature type="transmembrane region" description="Helical" evidence="7">
    <location>
        <begin position="507"/>
        <end position="532"/>
    </location>
</feature>
<comment type="subcellular location">
    <subcellularLocation>
        <location evidence="1">Membrane</location>
        <topology evidence="1">Single-pass type I membrane protein</topology>
    </subcellularLocation>
</comment>
<feature type="region of interest" description="Disordered" evidence="6">
    <location>
        <begin position="540"/>
        <end position="579"/>
    </location>
</feature>
<dbReference type="PANTHER" id="PTHR11640">
    <property type="entry name" value="NEPHRIN"/>
    <property type="match status" value="1"/>
</dbReference>
<feature type="domain" description="Ig-like" evidence="9">
    <location>
        <begin position="199"/>
        <end position="291"/>
    </location>
</feature>
<keyword evidence="2 7" id="KW-0472">Membrane</keyword>
<keyword evidence="8" id="KW-0732">Signal</keyword>
<keyword evidence="3" id="KW-1015">Disulfide bond</keyword>
<reference evidence="10 11" key="1">
    <citation type="submission" date="2024-02" db="EMBL/GenBank/DDBJ databases">
        <authorList>
            <person name="Daric V."/>
            <person name="Darras S."/>
        </authorList>
    </citation>
    <scope>NUCLEOTIDE SEQUENCE [LARGE SCALE GENOMIC DNA]</scope>
</reference>
<dbReference type="InterPro" id="IPR051275">
    <property type="entry name" value="Cell_adhesion_signaling"/>
</dbReference>
<dbReference type="PROSITE" id="PS50835">
    <property type="entry name" value="IG_LIKE"/>
    <property type="match status" value="1"/>
</dbReference>
<gene>
    <name evidence="10" type="ORF">CVLEPA_LOCUS6870</name>
</gene>
<organism evidence="10 11">
    <name type="scientific">Clavelina lepadiformis</name>
    <name type="common">Light-bulb sea squirt</name>
    <name type="synonym">Ascidia lepadiformis</name>
    <dbReference type="NCBI Taxonomy" id="159417"/>
    <lineage>
        <taxon>Eukaryota</taxon>
        <taxon>Metazoa</taxon>
        <taxon>Chordata</taxon>
        <taxon>Tunicata</taxon>
        <taxon>Ascidiacea</taxon>
        <taxon>Aplousobranchia</taxon>
        <taxon>Clavelinidae</taxon>
        <taxon>Clavelina</taxon>
    </lineage>
</organism>
<evidence type="ECO:0000256" key="6">
    <source>
        <dbReference type="SAM" id="MobiDB-lite"/>
    </source>
</evidence>
<evidence type="ECO:0000256" key="2">
    <source>
        <dbReference type="ARBA" id="ARBA00023136"/>
    </source>
</evidence>
<evidence type="ECO:0000256" key="8">
    <source>
        <dbReference type="SAM" id="SignalP"/>
    </source>
</evidence>
<accession>A0ABP0FHD2</accession>
<keyword evidence="5" id="KW-0393">Immunoglobulin domain</keyword>
<feature type="signal peptide" evidence="8">
    <location>
        <begin position="1"/>
        <end position="20"/>
    </location>
</feature>
<evidence type="ECO:0000256" key="4">
    <source>
        <dbReference type="ARBA" id="ARBA00023180"/>
    </source>
</evidence>
<feature type="region of interest" description="Disordered" evidence="6">
    <location>
        <begin position="638"/>
        <end position="665"/>
    </location>
</feature>
<keyword evidence="7" id="KW-1133">Transmembrane helix</keyword>
<evidence type="ECO:0000256" key="3">
    <source>
        <dbReference type="ARBA" id="ARBA00023157"/>
    </source>
</evidence>
<sequence length="665" mass="72819">MKVSNRFLLVLLLTITAISTDPPYDPLATGFNNLIVTAQFPAPTSNTDSCAWYYGGELDSEGRALFYSGFTKGCSPPDPGTYDSITCTEQTIDGRTHIVTILTITQPLHSGERNIEVRCSFTTTPGPISRTVQDCNSSLPYDVIMDASSRVFNSPGYFVCSNGGDLVYSYGEKVISEDTICLASAKWSGQDNLQCWTAPSVTLASSSIEGNELTVVEGNDLTLTCDYNDVIPSGSISRFYFGENSFTRIKGEPFALPAQRSDDSKIVSCQAVSPYTDLYPASGKSPEYELDVLYISSSVTNKIETSQYVIEASESNYLLRSDQQLTMNCTPSNANPPATCSWQLCTDLRCQTLTSDGGCLITVDLNASSTVTCAAENIVGNVTSAEQSIDVVPFERKVQFNVTGSKVERQLQFNVTGSNVVNNGNAKFVIPYGESILMSCSISYQDQLNTTYNLKLPNNTNIPQSSIQFSTVPNFYDQDYVCNTNDQFGNFSSTVYLIFIITDPIHFFGVIIGISCVVAIIIIISVAAFVVFRRRKGLQKRSRNDTTSESRDNIQIPVDQPGYIESSGNDSTKTNFDNNNQKQHEVIVPAKDDGDYVVMSKLTNAKSNNEEVGVTSTESYESIEGAYEEVINTSKTHIEDLSHGPSNGSKIYENEEGPHQEINNL</sequence>
<dbReference type="EMBL" id="CAWYQH010000046">
    <property type="protein sequence ID" value="CAK8677493.1"/>
    <property type="molecule type" value="Genomic_DNA"/>
</dbReference>
<dbReference type="InterPro" id="IPR007110">
    <property type="entry name" value="Ig-like_dom"/>
</dbReference>
<keyword evidence="7" id="KW-0812">Transmembrane</keyword>
<keyword evidence="11" id="KW-1185">Reference proteome</keyword>
<dbReference type="Proteomes" id="UP001642483">
    <property type="component" value="Unassembled WGS sequence"/>
</dbReference>
<keyword evidence="4" id="KW-0325">Glycoprotein</keyword>